<dbReference type="SUPFAM" id="SSF54928">
    <property type="entry name" value="RNA-binding domain, RBD"/>
    <property type="match status" value="2"/>
</dbReference>
<evidence type="ECO:0000256" key="1">
    <source>
        <dbReference type="ARBA" id="ARBA00022737"/>
    </source>
</evidence>
<reference evidence="5 6" key="1">
    <citation type="journal article" date="2022" name="Nat. Plants">
        <title>Genomes of leafy and leafless Platanthera orchids illuminate the evolution of mycoheterotrophy.</title>
        <authorList>
            <person name="Li M.H."/>
            <person name="Liu K.W."/>
            <person name="Li Z."/>
            <person name="Lu H.C."/>
            <person name="Ye Q.L."/>
            <person name="Zhang D."/>
            <person name="Wang J.Y."/>
            <person name="Li Y.F."/>
            <person name="Zhong Z.M."/>
            <person name="Liu X."/>
            <person name="Yu X."/>
            <person name="Liu D.K."/>
            <person name="Tu X.D."/>
            <person name="Liu B."/>
            <person name="Hao Y."/>
            <person name="Liao X.Y."/>
            <person name="Jiang Y.T."/>
            <person name="Sun W.H."/>
            <person name="Chen J."/>
            <person name="Chen Y.Q."/>
            <person name="Ai Y."/>
            <person name="Zhai J.W."/>
            <person name="Wu S.S."/>
            <person name="Zhou Z."/>
            <person name="Hsiao Y.Y."/>
            <person name="Wu W.L."/>
            <person name="Chen Y.Y."/>
            <person name="Lin Y.F."/>
            <person name="Hsu J.L."/>
            <person name="Li C.Y."/>
            <person name="Wang Z.W."/>
            <person name="Zhao X."/>
            <person name="Zhong W.Y."/>
            <person name="Ma X.K."/>
            <person name="Ma L."/>
            <person name="Huang J."/>
            <person name="Chen G.Z."/>
            <person name="Huang M.Z."/>
            <person name="Huang L."/>
            <person name="Peng D.H."/>
            <person name="Luo Y.B."/>
            <person name="Zou S.Q."/>
            <person name="Chen S.P."/>
            <person name="Lan S."/>
            <person name="Tsai W.C."/>
            <person name="Van de Peer Y."/>
            <person name="Liu Z.J."/>
        </authorList>
    </citation>
    <scope>NUCLEOTIDE SEQUENCE [LARGE SCALE GENOMIC DNA]</scope>
    <source>
        <strain evidence="5">Lor287</strain>
    </source>
</reference>
<evidence type="ECO:0000256" key="2">
    <source>
        <dbReference type="ARBA" id="ARBA00022884"/>
    </source>
</evidence>
<comment type="caution">
    <text evidence="5">The sequence shown here is derived from an EMBL/GenBank/DDBJ whole genome shotgun (WGS) entry which is preliminary data.</text>
</comment>
<evidence type="ECO:0000259" key="4">
    <source>
        <dbReference type="PROSITE" id="PS50102"/>
    </source>
</evidence>
<dbReference type="Gene3D" id="3.30.70.330">
    <property type="match status" value="3"/>
</dbReference>
<organism evidence="5 6">
    <name type="scientific">Platanthera zijinensis</name>
    <dbReference type="NCBI Taxonomy" id="2320716"/>
    <lineage>
        <taxon>Eukaryota</taxon>
        <taxon>Viridiplantae</taxon>
        <taxon>Streptophyta</taxon>
        <taxon>Embryophyta</taxon>
        <taxon>Tracheophyta</taxon>
        <taxon>Spermatophyta</taxon>
        <taxon>Magnoliopsida</taxon>
        <taxon>Liliopsida</taxon>
        <taxon>Asparagales</taxon>
        <taxon>Orchidaceae</taxon>
        <taxon>Orchidoideae</taxon>
        <taxon>Orchideae</taxon>
        <taxon>Orchidinae</taxon>
        <taxon>Platanthera</taxon>
    </lineage>
</organism>
<dbReference type="Pfam" id="PF00076">
    <property type="entry name" value="RRM_1"/>
    <property type="match status" value="3"/>
</dbReference>
<dbReference type="InterPro" id="IPR035979">
    <property type="entry name" value="RBD_domain_sf"/>
</dbReference>
<keyword evidence="6" id="KW-1185">Reference proteome</keyword>
<accession>A0AAP0B6S3</accession>
<keyword evidence="1" id="KW-0677">Repeat</keyword>
<protein>
    <submittedName>
        <fullName evidence="5">Polyadenylate-binding protein</fullName>
    </submittedName>
</protein>
<evidence type="ECO:0000313" key="5">
    <source>
        <dbReference type="EMBL" id="KAK8930845.1"/>
    </source>
</evidence>
<dbReference type="AlphaFoldDB" id="A0AAP0B6S3"/>
<keyword evidence="2 3" id="KW-0694">RNA-binding</keyword>
<dbReference type="PROSITE" id="PS50102">
    <property type="entry name" value="RRM"/>
    <property type="match status" value="3"/>
</dbReference>
<dbReference type="InterPro" id="IPR000504">
    <property type="entry name" value="RRM_dom"/>
</dbReference>
<proteinExistence type="predicted"/>
<evidence type="ECO:0000256" key="3">
    <source>
        <dbReference type="PROSITE-ProRule" id="PRU00176"/>
    </source>
</evidence>
<feature type="domain" description="RRM" evidence="4">
    <location>
        <begin position="3"/>
        <end position="51"/>
    </location>
</feature>
<feature type="domain" description="RRM" evidence="4">
    <location>
        <begin position="172"/>
        <end position="238"/>
    </location>
</feature>
<sequence length="238" mass="27054">MGFDYCIQNFGGSVDSVKLQEMFEKFGDILSNKVVTHDGKSKGYGFVQFVDNFIKKSKRFIPNAEVKETNLYMKNMDQDITEYLIELKFCEFRKISNVMIAKEGEGKSKGFGFVNFENPDSAKKAIDAMNGHQLGSKMIYVARAQKKEECQLMLSRIFEEKCRELIRKNMASNLYVKNIDDSVDENALCEQFKRFGSITSAKIMDDAKIISKGLSFVCYTSSEEALQAVNILHGKLIV</sequence>
<feature type="domain" description="RRM" evidence="4">
    <location>
        <begin position="69"/>
        <end position="146"/>
    </location>
</feature>
<name>A0AAP0B6S3_9ASPA</name>
<dbReference type="EMBL" id="JBBWWQ010000014">
    <property type="protein sequence ID" value="KAK8930845.1"/>
    <property type="molecule type" value="Genomic_DNA"/>
</dbReference>
<evidence type="ECO:0000313" key="6">
    <source>
        <dbReference type="Proteomes" id="UP001418222"/>
    </source>
</evidence>
<dbReference type="InterPro" id="IPR012677">
    <property type="entry name" value="Nucleotide-bd_a/b_plait_sf"/>
</dbReference>
<dbReference type="Proteomes" id="UP001418222">
    <property type="component" value="Unassembled WGS sequence"/>
</dbReference>
<dbReference type="PANTHER" id="PTHR24012">
    <property type="entry name" value="RNA BINDING PROTEIN"/>
    <property type="match status" value="1"/>
</dbReference>
<dbReference type="SMART" id="SM00360">
    <property type="entry name" value="RRM"/>
    <property type="match status" value="3"/>
</dbReference>
<dbReference type="GO" id="GO:0003723">
    <property type="term" value="F:RNA binding"/>
    <property type="evidence" value="ECO:0007669"/>
    <property type="project" value="UniProtKB-UniRule"/>
</dbReference>
<gene>
    <name evidence="5" type="ORF">KSP39_PZI016301</name>
</gene>